<dbReference type="Proteomes" id="UP000607653">
    <property type="component" value="Unassembled WGS sequence"/>
</dbReference>
<dbReference type="AlphaFoldDB" id="A0A822YKY4"/>
<sequence length="60" mass="6885">MKYICRKRNGCAERNGWGLVHCLGRNGCPTINVSAFRLISAGHWYVAQQEMDGDWKILIF</sequence>
<evidence type="ECO:0000313" key="2">
    <source>
        <dbReference type="Proteomes" id="UP000607653"/>
    </source>
</evidence>
<keyword evidence="2" id="KW-1185">Reference proteome</keyword>
<organism evidence="1 2">
    <name type="scientific">Nelumbo nucifera</name>
    <name type="common">Sacred lotus</name>
    <dbReference type="NCBI Taxonomy" id="4432"/>
    <lineage>
        <taxon>Eukaryota</taxon>
        <taxon>Viridiplantae</taxon>
        <taxon>Streptophyta</taxon>
        <taxon>Embryophyta</taxon>
        <taxon>Tracheophyta</taxon>
        <taxon>Spermatophyta</taxon>
        <taxon>Magnoliopsida</taxon>
        <taxon>Proteales</taxon>
        <taxon>Nelumbonaceae</taxon>
        <taxon>Nelumbo</taxon>
    </lineage>
</organism>
<evidence type="ECO:0000313" key="1">
    <source>
        <dbReference type="EMBL" id="DAD32763.1"/>
    </source>
</evidence>
<proteinExistence type="predicted"/>
<gene>
    <name evidence="1" type="ORF">HUJ06_011614</name>
</gene>
<accession>A0A822YKY4</accession>
<reference evidence="1 2" key="1">
    <citation type="journal article" date="2020" name="Mol. Biol. Evol.">
        <title>Distinct Expression and Methylation Patterns for Genes with Different Fates following a Single Whole-Genome Duplication in Flowering Plants.</title>
        <authorList>
            <person name="Shi T."/>
            <person name="Rahmani R.S."/>
            <person name="Gugger P.F."/>
            <person name="Wang M."/>
            <person name="Li H."/>
            <person name="Zhang Y."/>
            <person name="Li Z."/>
            <person name="Wang Q."/>
            <person name="Van de Peer Y."/>
            <person name="Marchal K."/>
            <person name="Chen J."/>
        </authorList>
    </citation>
    <scope>NUCLEOTIDE SEQUENCE [LARGE SCALE GENOMIC DNA]</scope>
    <source>
        <tissue evidence="1">Leaf</tissue>
    </source>
</reference>
<comment type="caution">
    <text evidence="1">The sequence shown here is derived from an EMBL/GenBank/DDBJ whole genome shotgun (WGS) entry which is preliminary data.</text>
</comment>
<protein>
    <submittedName>
        <fullName evidence="1">Uncharacterized protein</fullName>
    </submittedName>
</protein>
<dbReference type="EMBL" id="DUZY01000003">
    <property type="protein sequence ID" value="DAD32763.1"/>
    <property type="molecule type" value="Genomic_DNA"/>
</dbReference>
<name>A0A822YKY4_NELNU</name>